<evidence type="ECO:0000256" key="4">
    <source>
        <dbReference type="ARBA" id="ARBA00022679"/>
    </source>
</evidence>
<dbReference type="PANTHER" id="PTHR14269">
    <property type="entry name" value="CDP-DIACYLGLYCEROL--GLYCEROL-3-PHOSPHATE 3-PHOSPHATIDYLTRANSFERASE-RELATED"/>
    <property type="match status" value="1"/>
</dbReference>
<evidence type="ECO:0000259" key="13">
    <source>
        <dbReference type="Pfam" id="PF08009"/>
    </source>
</evidence>
<keyword evidence="6 12" id="KW-1133">Transmembrane helix</keyword>
<feature type="transmembrane region" description="Helical" evidence="12">
    <location>
        <begin position="239"/>
        <end position="256"/>
    </location>
</feature>
<dbReference type="InterPro" id="IPR043130">
    <property type="entry name" value="CDP-OH_PTrfase_TM_dom"/>
</dbReference>
<protein>
    <submittedName>
        <fullName evidence="14">CDP-alcohol phosphatidyltransferase family protein</fullName>
    </submittedName>
</protein>
<name>A0ABW0INQ9_9HYPH</name>
<keyword evidence="5 12" id="KW-0812">Transmembrane</keyword>
<organism evidence="14 15">
    <name type="scientific">Bosea eneae</name>
    <dbReference type="NCBI Taxonomy" id="151454"/>
    <lineage>
        <taxon>Bacteria</taxon>
        <taxon>Pseudomonadati</taxon>
        <taxon>Pseudomonadota</taxon>
        <taxon>Alphaproteobacteria</taxon>
        <taxon>Hyphomicrobiales</taxon>
        <taxon>Boseaceae</taxon>
        <taxon>Bosea</taxon>
    </lineage>
</organism>
<keyword evidence="9" id="KW-0594">Phospholipid biosynthesis</keyword>
<keyword evidence="7" id="KW-0443">Lipid metabolism</keyword>
<reference evidence="15" key="1">
    <citation type="journal article" date="2019" name="Int. J. Syst. Evol. Microbiol.">
        <title>The Global Catalogue of Microorganisms (GCM) 10K type strain sequencing project: providing services to taxonomists for standard genome sequencing and annotation.</title>
        <authorList>
            <consortium name="The Broad Institute Genomics Platform"/>
            <consortium name="The Broad Institute Genome Sequencing Center for Infectious Disease"/>
            <person name="Wu L."/>
            <person name="Ma J."/>
        </authorList>
    </citation>
    <scope>NUCLEOTIDE SEQUENCE [LARGE SCALE GENOMIC DNA]</scope>
    <source>
        <strain evidence="15">NCAIM B.01391</strain>
    </source>
</reference>
<keyword evidence="3" id="KW-0444">Lipid biosynthesis</keyword>
<keyword evidence="15" id="KW-1185">Reference proteome</keyword>
<keyword evidence="10" id="KW-1208">Phospholipid metabolism</keyword>
<keyword evidence="8 12" id="KW-0472">Membrane</keyword>
<accession>A0ABW0INQ9</accession>
<evidence type="ECO:0000256" key="6">
    <source>
        <dbReference type="ARBA" id="ARBA00022989"/>
    </source>
</evidence>
<dbReference type="Pfam" id="PF08009">
    <property type="entry name" value="CDP-OH_P_tran_2"/>
    <property type="match status" value="1"/>
</dbReference>
<evidence type="ECO:0000256" key="7">
    <source>
        <dbReference type="ARBA" id="ARBA00023098"/>
    </source>
</evidence>
<dbReference type="Pfam" id="PF01066">
    <property type="entry name" value="CDP-OH_P_transf"/>
    <property type="match status" value="1"/>
</dbReference>
<dbReference type="PROSITE" id="PS00379">
    <property type="entry name" value="CDP_ALCOHOL_P_TRANSF"/>
    <property type="match status" value="1"/>
</dbReference>
<evidence type="ECO:0000256" key="5">
    <source>
        <dbReference type="ARBA" id="ARBA00022692"/>
    </source>
</evidence>
<feature type="transmembrane region" description="Helical" evidence="12">
    <location>
        <begin position="150"/>
        <end position="173"/>
    </location>
</feature>
<dbReference type="InterPro" id="IPR048254">
    <property type="entry name" value="CDP_ALCOHOL_P_TRANSF_CS"/>
</dbReference>
<dbReference type="InterPro" id="IPR050324">
    <property type="entry name" value="CDP-alcohol_PTase-I"/>
</dbReference>
<evidence type="ECO:0000313" key="14">
    <source>
        <dbReference type="EMBL" id="MFC5419834.1"/>
    </source>
</evidence>
<comment type="similarity">
    <text evidence="2 11">Belongs to the CDP-alcohol phosphatidyltransferase class-I family.</text>
</comment>
<dbReference type="Proteomes" id="UP001596053">
    <property type="component" value="Unassembled WGS sequence"/>
</dbReference>
<evidence type="ECO:0000313" key="15">
    <source>
        <dbReference type="Proteomes" id="UP001596053"/>
    </source>
</evidence>
<evidence type="ECO:0000256" key="11">
    <source>
        <dbReference type="RuleBase" id="RU003750"/>
    </source>
</evidence>
<evidence type="ECO:0000256" key="3">
    <source>
        <dbReference type="ARBA" id="ARBA00022516"/>
    </source>
</evidence>
<sequence length="290" mass="31703">MSDLFPPFEPERVETKRARFKPIPFRLIAPNVITLLALCLGLTAMRLVVEGKLETATICILVAAALDGVDGRLARLLKGTSRFGAELDSLSDFVNFGVATGYVLWVFVLHDLKSFGWIIVLTLACAMALRLARFNVMIDDPNRPEWQKNFFVGMPAPAGAITAMLPLYLHFIGVPVQDYGAPFVGLYILFIAFLTISRIPCYAGKTLGTRIPRDQVLPIFVAVVVAAGLLFAYPFEMLALVVVAYLALIPVSVARYRKLEREYAAEAAAPAVSEATVTEPVTELGLEPKA</sequence>
<dbReference type="RefSeq" id="WP_377797826.1">
    <property type="nucleotide sequence ID" value="NZ_JBHSLW010000010.1"/>
</dbReference>
<feature type="transmembrane region" description="Helical" evidence="12">
    <location>
        <begin position="93"/>
        <end position="109"/>
    </location>
</feature>
<feature type="transmembrane region" description="Helical" evidence="12">
    <location>
        <begin position="179"/>
        <end position="196"/>
    </location>
</feature>
<proteinExistence type="inferred from homology"/>
<dbReference type="InterPro" id="IPR000462">
    <property type="entry name" value="CDP-OH_P_trans"/>
</dbReference>
<dbReference type="Gene3D" id="1.20.120.1760">
    <property type="match status" value="1"/>
</dbReference>
<evidence type="ECO:0000256" key="10">
    <source>
        <dbReference type="ARBA" id="ARBA00023264"/>
    </source>
</evidence>
<dbReference type="InterPro" id="IPR012616">
    <property type="entry name" value="CDP-OH_P_trans_C"/>
</dbReference>
<evidence type="ECO:0000256" key="9">
    <source>
        <dbReference type="ARBA" id="ARBA00023209"/>
    </source>
</evidence>
<feature type="domain" description="CDP-alcohol phosphatidyltransferase C-terminal" evidence="13">
    <location>
        <begin position="216"/>
        <end position="250"/>
    </location>
</feature>
<feature type="transmembrane region" description="Helical" evidence="12">
    <location>
        <begin position="27"/>
        <end position="49"/>
    </location>
</feature>
<evidence type="ECO:0000256" key="2">
    <source>
        <dbReference type="ARBA" id="ARBA00010441"/>
    </source>
</evidence>
<dbReference type="PANTHER" id="PTHR14269:SF61">
    <property type="entry name" value="CDP-DIACYLGLYCEROL--SERINE O-PHOSPHATIDYLTRANSFERASE"/>
    <property type="match status" value="1"/>
</dbReference>
<feature type="transmembrane region" description="Helical" evidence="12">
    <location>
        <begin position="115"/>
        <end position="138"/>
    </location>
</feature>
<evidence type="ECO:0000256" key="12">
    <source>
        <dbReference type="SAM" id="Phobius"/>
    </source>
</evidence>
<gene>
    <name evidence="14" type="ORF">ACFPOB_09680</name>
</gene>
<evidence type="ECO:0000256" key="1">
    <source>
        <dbReference type="ARBA" id="ARBA00004141"/>
    </source>
</evidence>
<dbReference type="EMBL" id="JBHSLW010000010">
    <property type="protein sequence ID" value="MFC5419834.1"/>
    <property type="molecule type" value="Genomic_DNA"/>
</dbReference>
<comment type="caution">
    <text evidence="14">The sequence shown here is derived from an EMBL/GenBank/DDBJ whole genome shotgun (WGS) entry which is preliminary data.</text>
</comment>
<evidence type="ECO:0000256" key="8">
    <source>
        <dbReference type="ARBA" id="ARBA00023136"/>
    </source>
</evidence>
<comment type="subcellular location">
    <subcellularLocation>
        <location evidence="1">Membrane</location>
        <topology evidence="1">Multi-pass membrane protein</topology>
    </subcellularLocation>
</comment>
<feature type="transmembrane region" description="Helical" evidence="12">
    <location>
        <begin position="216"/>
        <end position="233"/>
    </location>
</feature>
<keyword evidence="4 11" id="KW-0808">Transferase</keyword>